<feature type="region of interest" description="Disordered" evidence="6">
    <location>
        <begin position="1"/>
        <end position="22"/>
    </location>
</feature>
<accession>A0A7D9I9K8</accession>
<dbReference type="InterPro" id="IPR036869">
    <property type="entry name" value="J_dom_sf"/>
</dbReference>
<evidence type="ECO:0000313" key="8">
    <source>
        <dbReference type="Proteomes" id="UP001152795"/>
    </source>
</evidence>
<dbReference type="CDD" id="cd06257">
    <property type="entry name" value="DnaJ"/>
    <property type="match status" value="1"/>
</dbReference>
<comment type="subcellular location">
    <subcellularLocation>
        <location evidence="1">Membrane</location>
        <topology evidence="1">Lipid-anchor</topology>
    </subcellularLocation>
</comment>
<keyword evidence="2" id="KW-0472">Membrane</keyword>
<reference evidence="7" key="1">
    <citation type="submission" date="2020-04" db="EMBL/GenBank/DDBJ databases">
        <authorList>
            <person name="Alioto T."/>
            <person name="Alioto T."/>
            <person name="Gomez Garrido J."/>
        </authorList>
    </citation>
    <scope>NUCLEOTIDE SEQUENCE</scope>
    <source>
        <strain evidence="7">A484AB</strain>
    </source>
</reference>
<feature type="compositionally biased region" description="Basic and acidic residues" evidence="6">
    <location>
        <begin position="1"/>
        <end position="19"/>
    </location>
</feature>
<dbReference type="SUPFAM" id="SSF46565">
    <property type="entry name" value="Chaperone J-domain"/>
    <property type="match status" value="1"/>
</dbReference>
<dbReference type="InterPro" id="IPR051434">
    <property type="entry name" value="DnaJ_C_subfamily_member5"/>
</dbReference>
<name>A0A7D9I9K8_PARCT</name>
<evidence type="ECO:0000256" key="4">
    <source>
        <dbReference type="ARBA" id="ARBA00023186"/>
    </source>
</evidence>
<gene>
    <name evidence="7" type="ORF">PACLA_8A071305</name>
</gene>
<dbReference type="Pfam" id="PF00226">
    <property type="entry name" value="DnaJ"/>
    <property type="match status" value="1"/>
</dbReference>
<evidence type="ECO:0000256" key="2">
    <source>
        <dbReference type="ARBA" id="ARBA00023136"/>
    </source>
</evidence>
<keyword evidence="4" id="KW-0143">Chaperone</keyword>
<evidence type="ECO:0000256" key="1">
    <source>
        <dbReference type="ARBA" id="ARBA00004635"/>
    </source>
</evidence>
<dbReference type="EMBL" id="CACRXK020003709">
    <property type="protein sequence ID" value="CAB3999940.1"/>
    <property type="molecule type" value="Genomic_DNA"/>
</dbReference>
<sequence length="213" mass="23467">MPPTEGEKGPFVDGEKESAESMQQKDLYELLGVSKDATPEEIKKAYRRMALMHHPDKNPNDPTAADRFKVISHANTILSNPSKRQIYDEYGNMGLYIAEQFGDENVKLYFRLNSIWCKGLFIFCGLITGCYFCCCLCCCCGCCCGKCKPAVQEEDFTDFPGEEEDDEDVVTSQPTSATSPIPQNGNSEPIVLGPPPEKPSAPPDEKTSLNGSS</sequence>
<feature type="compositionally biased region" description="Acidic residues" evidence="6">
    <location>
        <begin position="158"/>
        <end position="169"/>
    </location>
</feature>
<dbReference type="Gene3D" id="1.10.287.110">
    <property type="entry name" value="DnaJ domain"/>
    <property type="match status" value="1"/>
</dbReference>
<feature type="compositionally biased region" description="Pro residues" evidence="6">
    <location>
        <begin position="192"/>
        <end position="202"/>
    </location>
</feature>
<feature type="region of interest" description="Disordered" evidence="6">
    <location>
        <begin position="158"/>
        <end position="213"/>
    </location>
</feature>
<proteinExistence type="predicted"/>
<dbReference type="Proteomes" id="UP001152795">
    <property type="component" value="Unassembled WGS sequence"/>
</dbReference>
<dbReference type="AlphaFoldDB" id="A0A7D9I9K8"/>
<dbReference type="PANTHER" id="PTHR44027">
    <property type="entry name" value="DNAJ HOMOLOG SUBFAMILY C MEMBER 5 HOMOLOG"/>
    <property type="match status" value="1"/>
</dbReference>
<evidence type="ECO:0000256" key="5">
    <source>
        <dbReference type="ARBA" id="ARBA00023288"/>
    </source>
</evidence>
<keyword evidence="8" id="KW-1185">Reference proteome</keyword>
<dbReference type="PRINTS" id="PR00625">
    <property type="entry name" value="JDOMAIN"/>
</dbReference>
<dbReference type="GO" id="GO:0005737">
    <property type="term" value="C:cytoplasm"/>
    <property type="evidence" value="ECO:0007669"/>
    <property type="project" value="UniProtKB-ARBA"/>
</dbReference>
<dbReference type="OrthoDB" id="445556at2759"/>
<keyword evidence="5" id="KW-0449">Lipoprotein</keyword>
<evidence type="ECO:0000256" key="3">
    <source>
        <dbReference type="ARBA" id="ARBA00023139"/>
    </source>
</evidence>
<comment type="caution">
    <text evidence="7">The sequence shown here is derived from an EMBL/GenBank/DDBJ whole genome shotgun (WGS) entry which is preliminary data.</text>
</comment>
<dbReference type="SMART" id="SM00271">
    <property type="entry name" value="DnaJ"/>
    <property type="match status" value="1"/>
</dbReference>
<dbReference type="PANTHER" id="PTHR44027:SF7">
    <property type="entry name" value="DNAJ HOMOLOG SUBFAMILY C MEMBER 5 HOMOLOG"/>
    <property type="match status" value="1"/>
</dbReference>
<dbReference type="GO" id="GO:0016020">
    <property type="term" value="C:membrane"/>
    <property type="evidence" value="ECO:0007669"/>
    <property type="project" value="UniProtKB-SubCell"/>
</dbReference>
<organism evidence="7 8">
    <name type="scientific">Paramuricea clavata</name>
    <name type="common">Red gorgonian</name>
    <name type="synonym">Violescent sea-whip</name>
    <dbReference type="NCBI Taxonomy" id="317549"/>
    <lineage>
        <taxon>Eukaryota</taxon>
        <taxon>Metazoa</taxon>
        <taxon>Cnidaria</taxon>
        <taxon>Anthozoa</taxon>
        <taxon>Octocorallia</taxon>
        <taxon>Malacalcyonacea</taxon>
        <taxon>Plexauridae</taxon>
        <taxon>Paramuricea</taxon>
    </lineage>
</organism>
<evidence type="ECO:0000313" key="7">
    <source>
        <dbReference type="EMBL" id="CAB3999940.1"/>
    </source>
</evidence>
<feature type="compositionally biased region" description="Polar residues" evidence="6">
    <location>
        <begin position="170"/>
        <end position="187"/>
    </location>
</feature>
<dbReference type="PROSITE" id="PS50076">
    <property type="entry name" value="DNAJ_2"/>
    <property type="match status" value="1"/>
</dbReference>
<evidence type="ECO:0000256" key="6">
    <source>
        <dbReference type="SAM" id="MobiDB-lite"/>
    </source>
</evidence>
<protein>
    <submittedName>
        <fullName evidence="7">Uncharacterized protein</fullName>
    </submittedName>
</protein>
<dbReference type="InterPro" id="IPR001623">
    <property type="entry name" value="DnaJ_domain"/>
</dbReference>
<keyword evidence="3" id="KW-0564">Palmitate</keyword>